<organism evidence="1 2">
    <name type="scientific">Anoxybacterium hadale</name>
    <dbReference type="NCBI Taxonomy" id="3408580"/>
    <lineage>
        <taxon>Bacteria</taxon>
        <taxon>Bacillati</taxon>
        <taxon>Bacillota</taxon>
        <taxon>Clostridia</taxon>
        <taxon>Peptostreptococcales</taxon>
        <taxon>Anaerovoracaceae</taxon>
        <taxon>Anoxybacterium</taxon>
    </lineage>
</organism>
<accession>A0ACD1A962</accession>
<dbReference type="Proteomes" id="UP000594014">
    <property type="component" value="Chromosome"/>
</dbReference>
<gene>
    <name evidence="1" type="primary">lpdA</name>
    <name evidence="1" type="ORF">FRZ06_05670</name>
</gene>
<reference evidence="1" key="1">
    <citation type="submission" date="2019-08" db="EMBL/GenBank/DDBJ databases">
        <title>Genome sequence of Clostridiales bacterium MT110.</title>
        <authorList>
            <person name="Cao J."/>
        </authorList>
    </citation>
    <scope>NUCLEOTIDE SEQUENCE</scope>
    <source>
        <strain evidence="1">MT110</strain>
    </source>
</reference>
<dbReference type="EMBL" id="CP042469">
    <property type="protein sequence ID" value="QOX62866.1"/>
    <property type="molecule type" value="Genomic_DNA"/>
</dbReference>
<sequence length="462" mass="48789">MMKPFDVAVIGGGPAGYVAAIRAAQLGGSVVLFEKDVLGGTCLNRGCIPTKTYLKTGEVIHAIKNASERGIRNHPDAEVDMERVVSHKNKIVGQLTGGVASLLKSNGVTVIYGTAVLSSRRHILCNGNTFEAKSIILCGGSVSSQLPIKGIINPKVMSSTELLNLALLPKRLAVIGGGVIGCEMASAFQSFGSQVTILEAMDCLIPMMDQELAKSLEKDLKQQGISLLLSKKITEIIDEGSSVCICCEDGTSLEADIILLSVGRKSDLECLGALKDQILVEGGKIVVDEYMRTNITNLYAAGDINGRLMLAHAAFKMGETAAENAMGHNARCRLDLVPSCVYTLSQVASVGLTEDGATETFGRDAISVGRFPLIANGRALAGGESQGYVKVVVHKKYSELCGVHIFGAHAAEMIAEPAALMAAEITVFEAANMIHAHPSFSEAFMEACADALGRCIHLPKRG</sequence>
<dbReference type="EC" id="1.8.1.4" evidence="1"/>
<protein>
    <submittedName>
        <fullName evidence="1">Dihydrolipoyl dehydrogenase</fullName>
        <ecNumber evidence="1">1.8.1.4</ecNumber>
    </submittedName>
</protein>
<keyword evidence="1" id="KW-0560">Oxidoreductase</keyword>
<name>A0ACD1A962_9FIRM</name>
<proteinExistence type="predicted"/>
<evidence type="ECO:0000313" key="2">
    <source>
        <dbReference type="Proteomes" id="UP000594014"/>
    </source>
</evidence>
<evidence type="ECO:0000313" key="1">
    <source>
        <dbReference type="EMBL" id="QOX62866.1"/>
    </source>
</evidence>
<keyword evidence="2" id="KW-1185">Reference proteome</keyword>